<dbReference type="CDD" id="cd06127">
    <property type="entry name" value="DEDDh"/>
    <property type="match status" value="1"/>
</dbReference>
<evidence type="ECO:0000256" key="1">
    <source>
        <dbReference type="ARBA" id="ARBA00012417"/>
    </source>
</evidence>
<keyword evidence="7" id="KW-1185">Reference proteome</keyword>
<comment type="subunit">
    <text evidence="3">DNA polymerase III contains a core (composed of alpha, epsilon and theta chains) that associates with a tau subunit. This core dimerizes to form the POLIII' complex. PolIII' associates with the gamma complex (composed of gamma, delta, delta', psi and chi chains) and with the beta chain to form the complete DNA polymerase III complex.</text>
</comment>
<feature type="domain" description="GIY-YIG" evidence="5">
    <location>
        <begin position="209"/>
        <end position="287"/>
    </location>
</feature>
<dbReference type="CDD" id="cd10434">
    <property type="entry name" value="GIY-YIG_UvrC_Cho"/>
    <property type="match status" value="1"/>
</dbReference>
<dbReference type="InterPro" id="IPR006054">
    <property type="entry name" value="DnaQ"/>
</dbReference>
<dbReference type="GO" id="GO:0008408">
    <property type="term" value="F:3'-5' exonuclease activity"/>
    <property type="evidence" value="ECO:0007669"/>
    <property type="project" value="TreeGrafter"/>
</dbReference>
<dbReference type="EC" id="2.7.7.7" evidence="1"/>
<evidence type="ECO:0000256" key="3">
    <source>
        <dbReference type="ARBA" id="ARBA00026073"/>
    </source>
</evidence>
<dbReference type="PANTHER" id="PTHR30231">
    <property type="entry name" value="DNA POLYMERASE III SUBUNIT EPSILON"/>
    <property type="match status" value="1"/>
</dbReference>
<keyword evidence="6" id="KW-0540">Nuclease</keyword>
<dbReference type="Gene3D" id="3.40.1440.10">
    <property type="entry name" value="GIY-YIG endonuclease"/>
    <property type="match status" value="1"/>
</dbReference>
<dbReference type="FunFam" id="3.30.420.10:FF:000045">
    <property type="entry name" value="3'-5' exonuclease DinG"/>
    <property type="match status" value="1"/>
</dbReference>
<gene>
    <name evidence="6" type="primary">dinG</name>
    <name evidence="6" type="ORF">DSM104443_02985</name>
</gene>
<dbReference type="EMBL" id="CP053069">
    <property type="protein sequence ID" value="QJR11902.1"/>
    <property type="molecule type" value="Genomic_DNA"/>
</dbReference>
<protein>
    <recommendedName>
        <fullName evidence="1">DNA-directed DNA polymerase</fullName>
        <ecNumber evidence="1">2.7.7.7</ecNumber>
    </recommendedName>
</protein>
<reference evidence="6 7" key="1">
    <citation type="submission" date="2020-04" db="EMBL/GenBank/DDBJ databases">
        <title>Usitatibacter rugosus gen. nov., sp. nov. and Usitatibacter palustris sp. nov., novel members of Usitatibacteraceae fam. nov. within the order Nitrosomonadales isolated from soil.</title>
        <authorList>
            <person name="Huber K.J."/>
            <person name="Neumann-Schaal M."/>
            <person name="Geppert A."/>
            <person name="Luckner M."/>
            <person name="Wanner G."/>
            <person name="Overmann J."/>
        </authorList>
    </citation>
    <scope>NUCLEOTIDE SEQUENCE [LARGE SCALE GENOMIC DNA]</scope>
    <source>
        <strain evidence="6 7">0125_3</strain>
    </source>
</reference>
<evidence type="ECO:0000256" key="2">
    <source>
        <dbReference type="ARBA" id="ARBA00025483"/>
    </source>
</evidence>
<dbReference type="InterPro" id="IPR035901">
    <property type="entry name" value="GIY-YIG_endonuc_sf"/>
</dbReference>
<comment type="catalytic activity">
    <reaction evidence="4">
        <text>DNA(n) + a 2'-deoxyribonucleoside 5'-triphosphate = DNA(n+1) + diphosphate</text>
        <dbReference type="Rhea" id="RHEA:22508"/>
        <dbReference type="Rhea" id="RHEA-COMP:17339"/>
        <dbReference type="Rhea" id="RHEA-COMP:17340"/>
        <dbReference type="ChEBI" id="CHEBI:33019"/>
        <dbReference type="ChEBI" id="CHEBI:61560"/>
        <dbReference type="ChEBI" id="CHEBI:173112"/>
        <dbReference type="EC" id="2.7.7.7"/>
    </reaction>
</comment>
<dbReference type="SMART" id="SM00479">
    <property type="entry name" value="EXOIII"/>
    <property type="match status" value="1"/>
</dbReference>
<dbReference type="InterPro" id="IPR012337">
    <property type="entry name" value="RNaseH-like_sf"/>
</dbReference>
<dbReference type="GO" id="GO:0003677">
    <property type="term" value="F:DNA binding"/>
    <property type="evidence" value="ECO:0007669"/>
    <property type="project" value="InterPro"/>
</dbReference>
<evidence type="ECO:0000256" key="4">
    <source>
        <dbReference type="ARBA" id="ARBA00049244"/>
    </source>
</evidence>
<dbReference type="InterPro" id="IPR013520">
    <property type="entry name" value="Ribonucl_H"/>
</dbReference>
<dbReference type="NCBIfam" id="TIGR00573">
    <property type="entry name" value="dnaq"/>
    <property type="match status" value="1"/>
</dbReference>
<keyword evidence="6" id="KW-0378">Hydrolase</keyword>
<dbReference type="GO" id="GO:0045004">
    <property type="term" value="P:DNA replication proofreading"/>
    <property type="evidence" value="ECO:0007669"/>
    <property type="project" value="TreeGrafter"/>
</dbReference>
<dbReference type="Gene3D" id="3.30.420.10">
    <property type="entry name" value="Ribonuclease H-like superfamily/Ribonuclease H"/>
    <property type="match status" value="1"/>
</dbReference>
<dbReference type="PANTHER" id="PTHR30231:SF37">
    <property type="entry name" value="EXODEOXYRIBONUCLEASE 10"/>
    <property type="match status" value="1"/>
</dbReference>
<dbReference type="GO" id="GO:0003887">
    <property type="term" value="F:DNA-directed DNA polymerase activity"/>
    <property type="evidence" value="ECO:0007669"/>
    <property type="project" value="UniProtKB-EC"/>
</dbReference>
<comment type="function">
    <text evidence="2">DNA polymerase III is a complex, multichain enzyme responsible for most of the replicative synthesis in bacteria. The epsilon subunit contain the editing function and is a proofreading 3'-5' exonuclease.</text>
</comment>
<evidence type="ECO:0000313" key="6">
    <source>
        <dbReference type="EMBL" id="QJR11902.1"/>
    </source>
</evidence>
<evidence type="ECO:0000259" key="5">
    <source>
        <dbReference type="PROSITE" id="PS50164"/>
    </source>
</evidence>
<dbReference type="SUPFAM" id="SSF82771">
    <property type="entry name" value="GIY-YIG endonuclease"/>
    <property type="match status" value="1"/>
</dbReference>
<dbReference type="Pfam" id="PF00929">
    <property type="entry name" value="RNase_T"/>
    <property type="match status" value="1"/>
</dbReference>
<dbReference type="InterPro" id="IPR000305">
    <property type="entry name" value="GIY-YIG_endonuc"/>
</dbReference>
<accession>A0A6M4GXZ9</accession>
<dbReference type="InterPro" id="IPR047296">
    <property type="entry name" value="GIY-YIG_UvrC_Cho"/>
</dbReference>
<dbReference type="InterPro" id="IPR036397">
    <property type="entry name" value="RNaseH_sf"/>
</dbReference>
<dbReference type="SUPFAM" id="SSF53098">
    <property type="entry name" value="Ribonuclease H-like"/>
    <property type="match status" value="1"/>
</dbReference>
<dbReference type="SMART" id="SM00465">
    <property type="entry name" value="GIYc"/>
    <property type="match status" value="1"/>
</dbReference>
<dbReference type="GO" id="GO:0005829">
    <property type="term" value="C:cytosol"/>
    <property type="evidence" value="ECO:0007669"/>
    <property type="project" value="TreeGrafter"/>
</dbReference>
<evidence type="ECO:0000313" key="7">
    <source>
        <dbReference type="Proteomes" id="UP000501534"/>
    </source>
</evidence>
<name>A0A6M4GXZ9_9PROT</name>
<dbReference type="AlphaFoldDB" id="A0A6M4GXZ9"/>
<dbReference type="KEGG" id="uru:DSM104443_02985"/>
<dbReference type="PROSITE" id="PS50164">
    <property type="entry name" value="GIY_YIG"/>
    <property type="match status" value="1"/>
</dbReference>
<organism evidence="6 7">
    <name type="scientific">Usitatibacter rugosus</name>
    <dbReference type="NCBI Taxonomy" id="2732067"/>
    <lineage>
        <taxon>Bacteria</taxon>
        <taxon>Pseudomonadati</taxon>
        <taxon>Pseudomonadota</taxon>
        <taxon>Betaproteobacteria</taxon>
        <taxon>Nitrosomonadales</taxon>
        <taxon>Usitatibacteraceae</taxon>
        <taxon>Usitatibacter</taxon>
    </lineage>
</organism>
<dbReference type="GO" id="GO:0006289">
    <property type="term" value="P:nucleotide-excision repair"/>
    <property type="evidence" value="ECO:0007669"/>
    <property type="project" value="InterPro"/>
</dbReference>
<proteinExistence type="predicted"/>
<keyword evidence="6" id="KW-0269">Exonuclease</keyword>
<sequence>MLAPSVAFVDVETTGTSPAKERITEIGIVQVIEGEVVEEWSSLVNPECSIPEAIQALTGITNDMVRSAPTFGELRRDVMQRLEGSLFVAHNARFDFGFLKHEFKRVEMPFTAEVLCTVRLSRRLFPEAIGHGLDAVVARHGLGSAFSGDPASRTGRHSALGDARVLWHFVQLLYRTRSPEEIDAAVKRILKIPSLPPQLAHDALENLPEGPGVYQFYGVNDLPIYIGKSVSLRDRVRSHFSGDYRNSNDLRISSEIRRIECESTAGEIGALLREADLVKTVLPLHNYRLRRKLGACFVELTNFSAPPEVHLARDIDWASRGPGATPLHGPFASKAHVRAMLEGLAGEHGLCWRCLGWEKRGGPCFARQVRKCRGACIGEETTQVHGLRLLTALGPYKLRDWPCEGRALIRERDPLTGLEAAHVFDRWHHVGTARDEIELEELLTSRVEIDFDPDVYRILLQHVGKLKPVPQPVLSE</sequence>
<dbReference type="Proteomes" id="UP000501534">
    <property type="component" value="Chromosome"/>
</dbReference>
<dbReference type="RefSeq" id="WP_171093635.1">
    <property type="nucleotide sequence ID" value="NZ_CP053069.1"/>
</dbReference>